<dbReference type="EMBL" id="JBFAIH010000002">
    <property type="protein sequence ID" value="MEV0361887.1"/>
    <property type="molecule type" value="Genomic_DNA"/>
</dbReference>
<evidence type="ECO:0000313" key="3">
    <source>
        <dbReference type="Proteomes" id="UP001551658"/>
    </source>
</evidence>
<keyword evidence="3" id="KW-1185">Reference proteome</keyword>
<proteinExistence type="predicted"/>
<sequence length="88" mass="9708">MTDGPRAALELLNDLDTDTRIAGHHRLHAVRAHLLELADDNSAARAAYLHAARLTTGLPEQRYPLGRADRLSGQGRPLTRRPAPRRGQ</sequence>
<comment type="caution">
    <text evidence="2">The sequence shown here is derived from an EMBL/GenBank/DDBJ whole genome shotgun (WGS) entry which is preliminary data.</text>
</comment>
<dbReference type="Proteomes" id="UP001551658">
    <property type="component" value="Unassembled WGS sequence"/>
</dbReference>
<organism evidence="2 3">
    <name type="scientific">Nocardia fusca</name>
    <dbReference type="NCBI Taxonomy" id="941183"/>
    <lineage>
        <taxon>Bacteria</taxon>
        <taxon>Bacillati</taxon>
        <taxon>Actinomycetota</taxon>
        <taxon>Actinomycetes</taxon>
        <taxon>Mycobacteriales</taxon>
        <taxon>Nocardiaceae</taxon>
        <taxon>Nocardia</taxon>
    </lineage>
</organism>
<gene>
    <name evidence="2" type="ORF">AB0H72_04215</name>
</gene>
<evidence type="ECO:0000256" key="1">
    <source>
        <dbReference type="SAM" id="MobiDB-lite"/>
    </source>
</evidence>
<reference evidence="2 3" key="1">
    <citation type="submission" date="2024-06" db="EMBL/GenBank/DDBJ databases">
        <title>The Natural Products Discovery Center: Release of the First 8490 Sequenced Strains for Exploring Actinobacteria Biosynthetic Diversity.</title>
        <authorList>
            <person name="Kalkreuter E."/>
            <person name="Kautsar S.A."/>
            <person name="Yang D."/>
            <person name="Bader C.D."/>
            <person name="Teijaro C.N."/>
            <person name="Fluegel L."/>
            <person name="Davis C.M."/>
            <person name="Simpson J.R."/>
            <person name="Lauterbach L."/>
            <person name="Steele A.D."/>
            <person name="Gui C."/>
            <person name="Meng S."/>
            <person name="Li G."/>
            <person name="Viehrig K."/>
            <person name="Ye F."/>
            <person name="Su P."/>
            <person name="Kiefer A.F."/>
            <person name="Nichols A."/>
            <person name="Cepeda A.J."/>
            <person name="Yan W."/>
            <person name="Fan B."/>
            <person name="Jiang Y."/>
            <person name="Adhikari A."/>
            <person name="Zheng C.-J."/>
            <person name="Schuster L."/>
            <person name="Cowan T.M."/>
            <person name="Smanski M.J."/>
            <person name="Chevrette M.G."/>
            <person name="De Carvalho L.P.S."/>
            <person name="Shen B."/>
        </authorList>
    </citation>
    <scope>NUCLEOTIDE SEQUENCE [LARGE SCALE GENOMIC DNA]</scope>
    <source>
        <strain evidence="2 3">NPDC050671</strain>
    </source>
</reference>
<evidence type="ECO:0000313" key="2">
    <source>
        <dbReference type="EMBL" id="MEV0361887.1"/>
    </source>
</evidence>
<accession>A0ABV3F2G7</accession>
<feature type="compositionally biased region" description="Basic residues" evidence="1">
    <location>
        <begin position="78"/>
        <end position="88"/>
    </location>
</feature>
<protein>
    <recommendedName>
        <fullName evidence="4">Bacterial transcriptional activator domain-containing protein</fullName>
    </recommendedName>
</protein>
<dbReference type="RefSeq" id="WP_357973475.1">
    <property type="nucleotide sequence ID" value="NZ_JBFAIH010000002.1"/>
</dbReference>
<name>A0ABV3F2G7_9NOCA</name>
<evidence type="ECO:0008006" key="4">
    <source>
        <dbReference type="Google" id="ProtNLM"/>
    </source>
</evidence>
<feature type="region of interest" description="Disordered" evidence="1">
    <location>
        <begin position="58"/>
        <end position="88"/>
    </location>
</feature>